<accession>A0A4R9JV54</accession>
<dbReference type="RefSeq" id="WP_135617683.1">
    <property type="nucleotide sequence ID" value="NZ_RQGG01000009.1"/>
</dbReference>
<dbReference type="EMBL" id="RQGG01000009">
    <property type="protein sequence ID" value="TGL55789.1"/>
    <property type="molecule type" value="Genomic_DNA"/>
</dbReference>
<evidence type="ECO:0008006" key="3">
    <source>
        <dbReference type="Google" id="ProtNLM"/>
    </source>
</evidence>
<gene>
    <name evidence="1" type="ORF">EHQ59_03105</name>
</gene>
<proteinExistence type="predicted"/>
<protein>
    <recommendedName>
        <fullName evidence="3">Galactose oxidase</fullName>
    </recommendedName>
</protein>
<evidence type="ECO:0000313" key="1">
    <source>
        <dbReference type="EMBL" id="TGL55789.1"/>
    </source>
</evidence>
<dbReference type="Proteomes" id="UP000297609">
    <property type="component" value="Unassembled WGS sequence"/>
</dbReference>
<evidence type="ECO:0000313" key="2">
    <source>
        <dbReference type="Proteomes" id="UP000297609"/>
    </source>
</evidence>
<dbReference type="AlphaFoldDB" id="A0A4R9JV54"/>
<sequence length="764" mass="82186">MGKTRFHFLAYCLFIGLVFQCKPAELSNTCDAKTDAFLLGSIIRFVTGDRSPSCLPSFDFQDLWGVFRGTSGFQSANAITSYHDQIIIGGNFQYIGPSTGNVVYLETTNGNVLPNRYCPYLKVSGATYTAISDGSGGFYIGGAFYNIQGVDTSSIAHILPGCQLDRNFNTPYDETREVRAFLLKGDSLYVGGNFTNWDGNTNFTHLVQLNRYSGALEPNFNLQVDNSVFDLDLDLDSDLDAMYICGDFGNIGGNAIRDLAKYSFASGSIVTSFNPGVDGGTCVDLHYGTDSAGSPNLYAVGDISISPRVYAISVYPDGTPTTWVPNIDGFVNSVQQYRNSIYLGGQFTSVNGSAISNFVSVNNSNGGSVNTNFAVNNVVASVQVVENTLYLSGSFTSVKSIPRNYMAALDLPSETVNAFDPNYDNTISNPGSRFVPAGNGVVLVTSDRSTVNVTARNHFAVIDEYTGKPIEGTPYFDLPIKSLLRIDNRLFVGGGFTSVQGQTKNAFVILDLPHYTVNSSSPTVVGGTMEVRSITSDETQIYAVGNGITTVNGATRNNAFALNLGELSVTNWNPNLNGEGNSVLAVNDLVFIGGGYVGINGDNTTFRYHAVDKTNGTKRLIPSSSIFPNAAVNSQTLVGDRIFLGGDFISIGTGYSYMAIYNLTTQSYESPDQVFANNSVNYLASYPDGNVFIGGAFNNLNGTNERYSIGIYNANSNLLSPWNPGMNDALLSSHFKNGKYYLGGLFGSFSNRTFGGLVRSSLNE</sequence>
<keyword evidence="2" id="KW-1185">Reference proteome</keyword>
<reference evidence="1" key="1">
    <citation type="journal article" date="2019" name="PLoS Negl. Trop. Dis.">
        <title>Revisiting the worldwide diversity of Leptospira species in the environment.</title>
        <authorList>
            <person name="Vincent A.T."/>
            <person name="Schiettekatte O."/>
            <person name="Bourhy P."/>
            <person name="Veyrier F.J."/>
            <person name="Picardeau M."/>
        </authorList>
    </citation>
    <scope>NUCLEOTIDE SEQUENCE [LARGE SCALE GENOMIC DNA]</scope>
    <source>
        <strain evidence="1">201702454</strain>
    </source>
</reference>
<organism evidence="1 2">
    <name type="scientific">Leptospira kemamanensis</name>
    <dbReference type="NCBI Taxonomy" id="2484942"/>
    <lineage>
        <taxon>Bacteria</taxon>
        <taxon>Pseudomonadati</taxon>
        <taxon>Spirochaetota</taxon>
        <taxon>Spirochaetia</taxon>
        <taxon>Leptospirales</taxon>
        <taxon>Leptospiraceae</taxon>
        <taxon>Leptospira</taxon>
    </lineage>
</organism>
<dbReference type="OrthoDB" id="340196at2"/>
<comment type="caution">
    <text evidence="1">The sequence shown here is derived from an EMBL/GenBank/DDBJ whole genome shotgun (WGS) entry which is preliminary data.</text>
</comment>
<name>A0A4R9JV54_9LEPT</name>